<protein>
    <recommendedName>
        <fullName evidence="3">DUF402 domain-containing protein</fullName>
    </recommendedName>
</protein>
<evidence type="ECO:0008006" key="3">
    <source>
        <dbReference type="Google" id="ProtNLM"/>
    </source>
</evidence>
<name>A0A0B9AKP5_BRELN</name>
<dbReference type="Gene3D" id="2.40.380.10">
    <property type="entry name" value="FomD-like"/>
    <property type="match status" value="1"/>
</dbReference>
<dbReference type="AlphaFoldDB" id="A0A0B9AKP5"/>
<sequence>MSLRDPFTIPTPSLVRPVGQAPFWSPGQTVTWTFRRFDFDRDRAEVARPMRVIDDGPDGAVLWLAGGTPTQETRIVGWEDTDSHDVPLKARFRPLAEAPTRINVEGSWRGRGVLKIVPPQVPFSVWVLLKDAGDGVDRPEIGGVRVEWYINLESTHQRTDDALFTSDHILDITFPISSMPLHAEDGRLDPTGAVFKDVDELAAAANFGAWPREWSEIIRDNGSHLLDHLGDFGWAFEPEWETVARDLVGKARLGAASVREKSFDQEHRAIPNGCYDRQHR</sequence>
<dbReference type="EMBL" id="JTJZ01000022">
    <property type="protein sequence ID" value="KHS51309.1"/>
    <property type="molecule type" value="Genomic_DNA"/>
</dbReference>
<dbReference type="SUPFAM" id="SSF159234">
    <property type="entry name" value="FomD-like"/>
    <property type="match status" value="1"/>
</dbReference>
<evidence type="ECO:0000313" key="2">
    <source>
        <dbReference type="Proteomes" id="UP000031488"/>
    </source>
</evidence>
<dbReference type="OrthoDB" id="3815685at2"/>
<dbReference type="RefSeq" id="WP_039212124.1">
    <property type="nucleotide sequence ID" value="NZ_JTJZ01000022.1"/>
</dbReference>
<dbReference type="Proteomes" id="UP000031488">
    <property type="component" value="Unassembled WGS sequence"/>
</dbReference>
<evidence type="ECO:0000313" key="1">
    <source>
        <dbReference type="EMBL" id="KHS51309.1"/>
    </source>
</evidence>
<dbReference type="PATRIC" id="fig|1703.6.peg.3341"/>
<reference evidence="1 2" key="1">
    <citation type="submission" date="2014-11" db="EMBL/GenBank/DDBJ databases">
        <title>Draft Genome Sequence of Brevibacterium linens AE038-8.</title>
        <authorList>
            <person name="Maizel D."/>
            <person name="Utturkar S.M."/>
            <person name="Brown S.D."/>
            <person name="Ferrero M."/>
            <person name="Rosen B.P."/>
        </authorList>
    </citation>
    <scope>NUCLEOTIDE SEQUENCE [LARGE SCALE GENOMIC DNA]</scope>
    <source>
        <strain evidence="1 2">AE038-8</strain>
    </source>
</reference>
<keyword evidence="2" id="KW-1185">Reference proteome</keyword>
<dbReference type="InterPro" id="IPR035930">
    <property type="entry name" value="FomD-like_sf"/>
</dbReference>
<gene>
    <name evidence="1" type="ORF">AE0388_3381</name>
</gene>
<organism evidence="1 2">
    <name type="scientific">Brevibacterium linens</name>
    <dbReference type="NCBI Taxonomy" id="1703"/>
    <lineage>
        <taxon>Bacteria</taxon>
        <taxon>Bacillati</taxon>
        <taxon>Actinomycetota</taxon>
        <taxon>Actinomycetes</taxon>
        <taxon>Micrococcales</taxon>
        <taxon>Brevibacteriaceae</taxon>
        <taxon>Brevibacterium</taxon>
    </lineage>
</organism>
<accession>A0A0B9AKP5</accession>
<comment type="caution">
    <text evidence="1">The sequence shown here is derived from an EMBL/GenBank/DDBJ whole genome shotgun (WGS) entry which is preliminary data.</text>
</comment>
<proteinExistence type="predicted"/>